<dbReference type="InterPro" id="IPR036388">
    <property type="entry name" value="WH-like_DNA-bd_sf"/>
</dbReference>
<reference evidence="2 3" key="1">
    <citation type="submission" date="2020-08" db="EMBL/GenBank/DDBJ databases">
        <title>Sequencing the genomes of 1000 actinobacteria strains.</title>
        <authorList>
            <person name="Klenk H.-P."/>
        </authorList>
    </citation>
    <scope>NUCLEOTIDE SEQUENCE [LARGE SCALE GENOMIC DNA]</scope>
    <source>
        <strain evidence="2 3">DSM 43582</strain>
    </source>
</reference>
<feature type="domain" description="HTH marR-type" evidence="1">
    <location>
        <begin position="6"/>
        <end position="137"/>
    </location>
</feature>
<dbReference type="AlphaFoldDB" id="A0A7W9UN01"/>
<dbReference type="PANTHER" id="PTHR33164:SF102">
    <property type="entry name" value="TRANSCRIPTIONAL REGULATORY PROTEIN"/>
    <property type="match status" value="1"/>
</dbReference>
<evidence type="ECO:0000313" key="3">
    <source>
        <dbReference type="Proteomes" id="UP000540412"/>
    </source>
</evidence>
<dbReference type="RefSeq" id="WP_051163265.1">
    <property type="nucleotide sequence ID" value="NZ_JACHIT010000002.1"/>
</dbReference>
<dbReference type="SMART" id="SM00347">
    <property type="entry name" value="HTH_MARR"/>
    <property type="match status" value="1"/>
</dbReference>
<evidence type="ECO:0000313" key="2">
    <source>
        <dbReference type="EMBL" id="MBB5918315.1"/>
    </source>
</evidence>
<dbReference type="GO" id="GO:0003700">
    <property type="term" value="F:DNA-binding transcription factor activity"/>
    <property type="evidence" value="ECO:0007669"/>
    <property type="project" value="InterPro"/>
</dbReference>
<gene>
    <name evidence="2" type="ORF">BJY24_007227</name>
</gene>
<dbReference type="GO" id="GO:0003677">
    <property type="term" value="F:DNA binding"/>
    <property type="evidence" value="ECO:0007669"/>
    <property type="project" value="UniProtKB-KW"/>
</dbReference>
<dbReference type="InterPro" id="IPR036390">
    <property type="entry name" value="WH_DNA-bd_sf"/>
</dbReference>
<proteinExistence type="predicted"/>
<dbReference type="GO" id="GO:0006950">
    <property type="term" value="P:response to stress"/>
    <property type="evidence" value="ECO:0007669"/>
    <property type="project" value="TreeGrafter"/>
</dbReference>
<comment type="caution">
    <text evidence="2">The sequence shown here is derived from an EMBL/GenBank/DDBJ whole genome shotgun (WGS) entry which is preliminary data.</text>
</comment>
<dbReference type="Proteomes" id="UP000540412">
    <property type="component" value="Unassembled WGS sequence"/>
</dbReference>
<evidence type="ECO:0000259" key="1">
    <source>
        <dbReference type="PROSITE" id="PS50995"/>
    </source>
</evidence>
<dbReference type="Pfam" id="PF12802">
    <property type="entry name" value="MarR_2"/>
    <property type="match status" value="1"/>
</dbReference>
<dbReference type="Gene3D" id="1.10.10.10">
    <property type="entry name" value="Winged helix-like DNA-binding domain superfamily/Winged helix DNA-binding domain"/>
    <property type="match status" value="1"/>
</dbReference>
<dbReference type="SUPFAM" id="SSF46785">
    <property type="entry name" value="Winged helix' DNA-binding domain"/>
    <property type="match status" value="1"/>
</dbReference>
<keyword evidence="3" id="KW-1185">Reference proteome</keyword>
<sequence length="162" mass="17804">MAHEPDQELIDAFRVLRIELRVANDRIAAAADIKPRDLDILDVIDREGSCTPSHLAARTGLRAATLTGVLARLESCRWITRSTDPRDARSSWVTSTERFEQVRSLYQHAGGPVQRVFDQIGPDNRDTVMWFLRALAAALHEAGSDIAGESQPNGMAPATNGT</sequence>
<name>A0A7W9UN01_9NOCA</name>
<accession>A0A7W9UN01</accession>
<organism evidence="2 3">
    <name type="scientific">Nocardia transvalensis</name>
    <dbReference type="NCBI Taxonomy" id="37333"/>
    <lineage>
        <taxon>Bacteria</taxon>
        <taxon>Bacillati</taxon>
        <taxon>Actinomycetota</taxon>
        <taxon>Actinomycetes</taxon>
        <taxon>Mycobacteriales</taxon>
        <taxon>Nocardiaceae</taxon>
        <taxon>Nocardia</taxon>
    </lineage>
</organism>
<dbReference type="InterPro" id="IPR000835">
    <property type="entry name" value="HTH_MarR-typ"/>
</dbReference>
<dbReference type="InterPro" id="IPR039422">
    <property type="entry name" value="MarR/SlyA-like"/>
</dbReference>
<dbReference type="EMBL" id="JACHIT010000002">
    <property type="protein sequence ID" value="MBB5918315.1"/>
    <property type="molecule type" value="Genomic_DNA"/>
</dbReference>
<dbReference type="PROSITE" id="PS50995">
    <property type="entry name" value="HTH_MARR_2"/>
    <property type="match status" value="1"/>
</dbReference>
<keyword evidence="2" id="KW-0238">DNA-binding</keyword>
<dbReference type="PANTHER" id="PTHR33164">
    <property type="entry name" value="TRANSCRIPTIONAL REGULATOR, MARR FAMILY"/>
    <property type="match status" value="1"/>
</dbReference>
<protein>
    <submittedName>
        <fullName evidence="2">DNA-binding MarR family transcriptional regulator</fullName>
    </submittedName>
</protein>